<dbReference type="OrthoDB" id="4207594at2759"/>
<feature type="compositionally biased region" description="Basic and acidic residues" evidence="9">
    <location>
        <begin position="255"/>
        <end position="266"/>
    </location>
</feature>
<dbReference type="InterPro" id="IPR051183">
    <property type="entry name" value="U1_U11-U12_snRNP_70-35kDa"/>
</dbReference>
<evidence type="ECO:0000256" key="4">
    <source>
        <dbReference type="ARBA" id="ARBA00022884"/>
    </source>
</evidence>
<gene>
    <name evidence="11" type="ORF">EMPS_04418</name>
</gene>
<keyword evidence="8" id="KW-0175">Coiled coil</keyword>
<evidence type="ECO:0000256" key="5">
    <source>
        <dbReference type="ARBA" id="ARBA00023242"/>
    </source>
</evidence>
<dbReference type="PROSITE" id="PS50102">
    <property type="entry name" value="RRM"/>
    <property type="match status" value="1"/>
</dbReference>
<dbReference type="Pfam" id="PF12220">
    <property type="entry name" value="U1snRNP70_N"/>
    <property type="match status" value="1"/>
</dbReference>
<evidence type="ECO:0000256" key="6">
    <source>
        <dbReference type="ARBA" id="ARBA00023274"/>
    </source>
</evidence>
<dbReference type="FunFam" id="3.30.70.330:FF:001585">
    <property type="entry name" value="U1 small nuclear ribonucleoprotein 70 kDa"/>
    <property type="match status" value="1"/>
</dbReference>
<evidence type="ECO:0000256" key="8">
    <source>
        <dbReference type="SAM" id="Coils"/>
    </source>
</evidence>
<dbReference type="Pfam" id="PF00076">
    <property type="entry name" value="RRM_1"/>
    <property type="match status" value="1"/>
</dbReference>
<evidence type="ECO:0000256" key="3">
    <source>
        <dbReference type="ARBA" id="ARBA00016996"/>
    </source>
</evidence>
<feature type="compositionally biased region" description="Basic and acidic residues" evidence="9">
    <location>
        <begin position="37"/>
        <end position="49"/>
    </location>
</feature>
<feature type="compositionally biased region" description="Gly residues" evidence="9">
    <location>
        <begin position="236"/>
        <end position="254"/>
    </location>
</feature>
<evidence type="ECO:0000256" key="1">
    <source>
        <dbReference type="ARBA" id="ARBA00004324"/>
    </source>
</evidence>
<reference evidence="11" key="2">
    <citation type="journal article" date="2022" name="Microbiol. Resour. Announc.">
        <title>Whole-Genome Sequence of Entomortierella parvispora E1425, a Mucoromycotan Fungus Associated with Burkholderiaceae-Related Endosymbiotic Bacteria.</title>
        <authorList>
            <person name="Herlambang A."/>
            <person name="Guo Y."/>
            <person name="Takashima Y."/>
            <person name="Narisawa K."/>
            <person name="Ohta H."/>
            <person name="Nishizawa T."/>
        </authorList>
    </citation>
    <scope>NUCLEOTIDE SEQUENCE</scope>
    <source>
        <strain evidence="11">E1425</strain>
    </source>
</reference>
<dbReference type="InterPro" id="IPR034143">
    <property type="entry name" value="snRNP70_RRM"/>
</dbReference>
<dbReference type="CDD" id="cd12236">
    <property type="entry name" value="RRM_snRNP70"/>
    <property type="match status" value="1"/>
</dbReference>
<dbReference type="GO" id="GO:0000398">
    <property type="term" value="P:mRNA splicing, via spliceosome"/>
    <property type="evidence" value="ECO:0007669"/>
    <property type="project" value="TreeGrafter"/>
</dbReference>
<dbReference type="InterPro" id="IPR000504">
    <property type="entry name" value="RRM_dom"/>
</dbReference>
<comment type="caution">
    <text evidence="11">The sequence shown here is derived from an EMBL/GenBank/DDBJ whole genome shotgun (WGS) entry which is preliminary data.</text>
</comment>
<protein>
    <recommendedName>
        <fullName evidence="3">U1 small nuclear ribonucleoprotein 70 kDa</fullName>
    </recommendedName>
</protein>
<name>A0A9P3H8L7_9FUNG</name>
<evidence type="ECO:0000313" key="12">
    <source>
        <dbReference type="Proteomes" id="UP000827284"/>
    </source>
</evidence>
<dbReference type="SUPFAM" id="SSF54928">
    <property type="entry name" value="RNA-binding domain, RBD"/>
    <property type="match status" value="1"/>
</dbReference>
<keyword evidence="6 11" id="KW-0687">Ribonucleoprotein</keyword>
<organism evidence="11 12">
    <name type="scientific">Entomortierella parvispora</name>
    <dbReference type="NCBI Taxonomy" id="205924"/>
    <lineage>
        <taxon>Eukaryota</taxon>
        <taxon>Fungi</taxon>
        <taxon>Fungi incertae sedis</taxon>
        <taxon>Mucoromycota</taxon>
        <taxon>Mortierellomycotina</taxon>
        <taxon>Mortierellomycetes</taxon>
        <taxon>Mortierellales</taxon>
        <taxon>Mortierellaceae</taxon>
        <taxon>Entomortierella</taxon>
    </lineage>
</organism>
<dbReference type="PANTHER" id="PTHR13952">
    <property type="entry name" value="U1 SMALL NUCLEAR RIBONUCLEOPROTEIN 70 KD"/>
    <property type="match status" value="1"/>
</dbReference>
<dbReference type="GO" id="GO:0071004">
    <property type="term" value="C:U2-type prespliceosome"/>
    <property type="evidence" value="ECO:0007669"/>
    <property type="project" value="TreeGrafter"/>
</dbReference>
<keyword evidence="5" id="KW-0539">Nucleus</keyword>
<dbReference type="InterPro" id="IPR035979">
    <property type="entry name" value="RBD_domain_sf"/>
</dbReference>
<accession>A0A9P3H8L7</accession>
<feature type="domain" description="RRM" evidence="10">
    <location>
        <begin position="113"/>
        <end position="190"/>
    </location>
</feature>
<dbReference type="AlphaFoldDB" id="A0A9P3H8L7"/>
<feature type="region of interest" description="Disordered" evidence="9">
    <location>
        <begin position="27"/>
        <end position="54"/>
    </location>
</feature>
<dbReference type="GO" id="GO:0005685">
    <property type="term" value="C:U1 snRNP"/>
    <property type="evidence" value="ECO:0007669"/>
    <property type="project" value="TreeGrafter"/>
</dbReference>
<evidence type="ECO:0000259" key="10">
    <source>
        <dbReference type="PROSITE" id="PS50102"/>
    </source>
</evidence>
<dbReference type="GO" id="GO:0030619">
    <property type="term" value="F:U1 snRNA binding"/>
    <property type="evidence" value="ECO:0007669"/>
    <property type="project" value="InterPro"/>
</dbReference>
<keyword evidence="4 7" id="KW-0694">RNA-binding</keyword>
<evidence type="ECO:0000256" key="9">
    <source>
        <dbReference type="SAM" id="MobiDB-lite"/>
    </source>
</evidence>
<proteinExistence type="predicted"/>
<dbReference type="InterPro" id="IPR022023">
    <property type="entry name" value="U1snRNP70_N"/>
</dbReference>
<reference evidence="11" key="1">
    <citation type="submission" date="2021-11" db="EMBL/GenBank/DDBJ databases">
        <authorList>
            <person name="Herlambang A."/>
            <person name="Guo Y."/>
            <person name="Takashima Y."/>
            <person name="Nishizawa T."/>
        </authorList>
    </citation>
    <scope>NUCLEOTIDE SEQUENCE</scope>
    <source>
        <strain evidence="11">E1425</strain>
    </source>
</reference>
<dbReference type="GO" id="GO:0071011">
    <property type="term" value="C:precatalytic spliceosome"/>
    <property type="evidence" value="ECO:0007669"/>
    <property type="project" value="TreeGrafter"/>
</dbReference>
<dbReference type="Gene3D" id="3.30.70.330">
    <property type="match status" value="1"/>
</dbReference>
<dbReference type="EMBL" id="BQFW01000006">
    <property type="protein sequence ID" value="GJJ72061.1"/>
    <property type="molecule type" value="Genomic_DNA"/>
</dbReference>
<evidence type="ECO:0000256" key="2">
    <source>
        <dbReference type="ARBA" id="ARBA00004642"/>
    </source>
</evidence>
<sequence>MDRRGPPDNGGRVGTAALPPHLLRLFAPRPPLPYAKPLDRDPGQKDEPRMTPVSQYLDMCKGHDTDYVPTLSMAERKKQKLQERKEKSEKALKEGLEAWDPNKDEHVVGDPYKTLHVSRLSYEVTEKELRREFSMYGPIENIRLVKDVEGKPRGYAFIEYEREKDMKAAYKDADGIKILGRRIVVDVERGRTVKGWKPKRLGGGLGGTRIGAPHENQTSSGRDNGSRHDRDRSRGGPSGGDRYGGSSGGRYGGSGDRDRGMSRRYEGGGGYGDRSRGGYSDRSYERDSKRRKSRSRSRSPGGPSRGYGGRRDSRD</sequence>
<keyword evidence="12" id="KW-1185">Reference proteome</keyword>
<feature type="region of interest" description="Disordered" evidence="9">
    <location>
        <begin position="1"/>
        <end position="20"/>
    </location>
</feature>
<evidence type="ECO:0000256" key="7">
    <source>
        <dbReference type="PROSITE-ProRule" id="PRU00176"/>
    </source>
</evidence>
<feature type="region of interest" description="Disordered" evidence="9">
    <location>
        <begin position="195"/>
        <end position="315"/>
    </location>
</feature>
<dbReference type="Proteomes" id="UP000827284">
    <property type="component" value="Unassembled WGS sequence"/>
</dbReference>
<feature type="coiled-coil region" evidence="8">
    <location>
        <begin position="71"/>
        <end position="98"/>
    </location>
</feature>
<dbReference type="GO" id="GO:0016607">
    <property type="term" value="C:nuclear speck"/>
    <property type="evidence" value="ECO:0007669"/>
    <property type="project" value="UniProtKB-SubCell"/>
</dbReference>
<comment type="subcellular location">
    <subcellularLocation>
        <location evidence="1">Nucleus speckle</location>
    </subcellularLocation>
    <subcellularLocation>
        <location evidence="2">Nucleus</location>
        <location evidence="2">Nucleoplasm</location>
    </subcellularLocation>
</comment>
<dbReference type="InterPro" id="IPR012677">
    <property type="entry name" value="Nucleotide-bd_a/b_plait_sf"/>
</dbReference>
<dbReference type="GO" id="GO:0003729">
    <property type="term" value="F:mRNA binding"/>
    <property type="evidence" value="ECO:0007669"/>
    <property type="project" value="TreeGrafter"/>
</dbReference>
<dbReference type="PANTHER" id="PTHR13952:SF5">
    <property type="entry name" value="U1 SMALL NUCLEAR RIBONUCLEOPROTEIN 70 KDA"/>
    <property type="match status" value="1"/>
</dbReference>
<evidence type="ECO:0000313" key="11">
    <source>
        <dbReference type="EMBL" id="GJJ72061.1"/>
    </source>
</evidence>
<feature type="compositionally biased region" description="Basic and acidic residues" evidence="9">
    <location>
        <begin position="224"/>
        <end position="234"/>
    </location>
</feature>
<dbReference type="SMART" id="SM00360">
    <property type="entry name" value="RRM"/>
    <property type="match status" value="1"/>
</dbReference>